<gene>
    <name evidence="2" type="ORF">GR204_27570</name>
</gene>
<name>A0A6P0BDU7_RHILE</name>
<evidence type="ECO:0000313" key="3">
    <source>
        <dbReference type="Proteomes" id="UP000471560"/>
    </source>
</evidence>
<organism evidence="2 3">
    <name type="scientific">Rhizobium leguminosarum</name>
    <dbReference type="NCBI Taxonomy" id="384"/>
    <lineage>
        <taxon>Bacteria</taxon>
        <taxon>Pseudomonadati</taxon>
        <taxon>Pseudomonadota</taxon>
        <taxon>Alphaproteobacteria</taxon>
        <taxon>Hyphomicrobiales</taxon>
        <taxon>Rhizobiaceae</taxon>
        <taxon>Rhizobium/Agrobacterium group</taxon>
        <taxon>Rhizobium</taxon>
    </lineage>
</organism>
<dbReference type="EMBL" id="WUEZ01000039">
    <property type="protein sequence ID" value="NEI37678.1"/>
    <property type="molecule type" value="Genomic_DNA"/>
</dbReference>
<dbReference type="AlphaFoldDB" id="A0A6P0BDU7"/>
<proteinExistence type="predicted"/>
<protein>
    <recommendedName>
        <fullName evidence="4">VWA domain-containing protein</fullName>
    </recommendedName>
</protein>
<dbReference type="Proteomes" id="UP000471560">
    <property type="component" value="Unassembled WGS sequence"/>
</dbReference>
<keyword evidence="1" id="KW-0472">Membrane</keyword>
<reference evidence="2 3" key="1">
    <citation type="submission" date="2019-12" db="EMBL/GenBank/DDBJ databases">
        <title>Rhizobium genotypes associated with high levels of biological nitrogen fixation by grain legumes in a temperate-maritime cropping system.</title>
        <authorList>
            <person name="Maluk M."/>
            <person name="Francesc Ferrando Molina F."/>
            <person name="Lopez Del Egido L."/>
            <person name="Lafos M."/>
            <person name="Langarica-Fuentes A."/>
            <person name="Gebre Yohannes G."/>
            <person name="Young M.W."/>
            <person name="Martin P."/>
            <person name="Gantlett R."/>
            <person name="Kenicer G."/>
            <person name="Hawes C."/>
            <person name="Begg G.S."/>
            <person name="Quilliam R.S."/>
            <person name="Squire G.R."/>
            <person name="Poole P.S."/>
            <person name="Young P.W."/>
            <person name="Iannetta P.M."/>
            <person name="James E.K."/>
        </authorList>
    </citation>
    <scope>NUCLEOTIDE SEQUENCE [LARGE SCALE GENOMIC DNA]</scope>
    <source>
        <strain evidence="2 3">JHI1096</strain>
    </source>
</reference>
<keyword evidence="1" id="KW-1133">Transmembrane helix</keyword>
<evidence type="ECO:0000256" key="1">
    <source>
        <dbReference type="SAM" id="Phobius"/>
    </source>
</evidence>
<feature type="transmembrane region" description="Helical" evidence="1">
    <location>
        <begin position="15"/>
        <end position="38"/>
    </location>
</feature>
<evidence type="ECO:0000313" key="2">
    <source>
        <dbReference type="EMBL" id="NEI37678.1"/>
    </source>
</evidence>
<keyword evidence="1" id="KW-0812">Transmembrane</keyword>
<accession>A0A6P0BDU7</accession>
<evidence type="ECO:0008006" key="4">
    <source>
        <dbReference type="Google" id="ProtNLM"/>
    </source>
</evidence>
<sequence length="272" mass="30121">MARRGRRRGRGSSSAWTWVAIVLLGGVIAAALGTFGWMKLQASQTVSLADDACPVDGATSVTAVLLDTSDAIAPITRLDLQNEFKRVVKDVDKGGLIEVYMLTGNEGELKRTFHACNPGDGSGADPWISNPKKIQKRWEEAFNKPLREIEDRMGTSYESERSPIMAGIQRIVVESLADPKLEDRPKTLFVASDMMEHTDFFSMYKSGANYGTFEKSPARDRFRVPLDGVDVKFLAFQRAASSKIEGLSNFWATWVVANRGNFNGYERLTGIE</sequence>
<comment type="caution">
    <text evidence="2">The sequence shown here is derived from an EMBL/GenBank/DDBJ whole genome shotgun (WGS) entry which is preliminary data.</text>
</comment>